<comment type="caution">
    <text evidence="1">The sequence shown here is derived from an EMBL/GenBank/DDBJ whole genome shotgun (WGS) entry which is preliminary data.</text>
</comment>
<dbReference type="PANTHER" id="PTHR33266:SF1">
    <property type="entry name" value="F-BOX DOMAIN-CONTAINING PROTEIN"/>
    <property type="match status" value="1"/>
</dbReference>
<dbReference type="PANTHER" id="PTHR33266">
    <property type="entry name" value="CHROMOSOME 15, WHOLE GENOME SHOTGUN SEQUENCE"/>
    <property type="match status" value="1"/>
</dbReference>
<evidence type="ECO:0000313" key="1">
    <source>
        <dbReference type="EMBL" id="CAG8756083.1"/>
    </source>
</evidence>
<organism evidence="1 2">
    <name type="scientific">Ambispora leptoticha</name>
    <dbReference type="NCBI Taxonomy" id="144679"/>
    <lineage>
        <taxon>Eukaryota</taxon>
        <taxon>Fungi</taxon>
        <taxon>Fungi incertae sedis</taxon>
        <taxon>Mucoromycota</taxon>
        <taxon>Glomeromycotina</taxon>
        <taxon>Glomeromycetes</taxon>
        <taxon>Archaeosporales</taxon>
        <taxon>Ambisporaceae</taxon>
        <taxon>Ambispora</taxon>
    </lineage>
</organism>
<proteinExistence type="predicted"/>
<feature type="non-terminal residue" evidence="1">
    <location>
        <position position="1"/>
    </location>
</feature>
<reference evidence="1" key="1">
    <citation type="submission" date="2021-06" db="EMBL/GenBank/DDBJ databases">
        <authorList>
            <person name="Kallberg Y."/>
            <person name="Tangrot J."/>
            <person name="Rosling A."/>
        </authorList>
    </citation>
    <scope>NUCLEOTIDE SEQUENCE</scope>
    <source>
        <strain evidence="1">FL130A</strain>
    </source>
</reference>
<gene>
    <name evidence="1" type="ORF">ALEPTO_LOCUS13487</name>
</gene>
<protein>
    <submittedName>
        <fullName evidence="1">4751_t:CDS:1</fullName>
    </submittedName>
</protein>
<dbReference type="EMBL" id="CAJVPS010043599">
    <property type="protein sequence ID" value="CAG8756083.1"/>
    <property type="molecule type" value="Genomic_DNA"/>
</dbReference>
<sequence length="315" mass="36025">STDWYNQQIARENDGASQENAREFWDDIRLRMETLKRDLVESNASASLRQSYERALRTYPNIRNIPLSKNILRICFVFDEARYLLKVGPITETSGSEKADENKAFYNMRRALVHFDDKVNVFTLVMDTVSRLSNFQPTQTADPSARVESEGKGLFEPLYLCVTTDVMATRINTNRKLEDAVRPSILYRYGRPMWGAQIDNRGQEDIETYLQRLVLLASNKIIGGKNLNFTTEEIDHTSALAILAIRLCLHVTPLAQLSAELVASHMRVCTFISPDRMMLISSYPVEPILAEAAARHMQMIPMRVLLRHLLKAIRS</sequence>
<evidence type="ECO:0000313" key="2">
    <source>
        <dbReference type="Proteomes" id="UP000789508"/>
    </source>
</evidence>
<feature type="non-terminal residue" evidence="1">
    <location>
        <position position="315"/>
    </location>
</feature>
<accession>A0A9N9IXS1</accession>
<name>A0A9N9IXS1_9GLOM</name>
<keyword evidence="2" id="KW-1185">Reference proteome</keyword>
<dbReference type="OrthoDB" id="107110at2759"/>
<dbReference type="AlphaFoldDB" id="A0A9N9IXS1"/>
<dbReference type="Proteomes" id="UP000789508">
    <property type="component" value="Unassembled WGS sequence"/>
</dbReference>